<evidence type="ECO:0000313" key="11">
    <source>
        <dbReference type="Proteomes" id="UP000887116"/>
    </source>
</evidence>
<dbReference type="CDD" id="cd09274">
    <property type="entry name" value="RNase_HI_RT_Ty3"/>
    <property type="match status" value="1"/>
</dbReference>
<evidence type="ECO:0000259" key="9">
    <source>
        <dbReference type="PROSITE" id="PS50879"/>
    </source>
</evidence>
<dbReference type="PANTHER" id="PTHR37984:SF5">
    <property type="entry name" value="PROTEIN NYNRIN-LIKE"/>
    <property type="match status" value="1"/>
</dbReference>
<proteinExistence type="predicted"/>
<dbReference type="InterPro" id="IPR043128">
    <property type="entry name" value="Rev_trsase/Diguanyl_cyclase"/>
</dbReference>
<evidence type="ECO:0000313" key="10">
    <source>
        <dbReference type="EMBL" id="GFR24689.1"/>
    </source>
</evidence>
<name>A0A8X6HJC9_TRICU</name>
<keyword evidence="3" id="KW-0548">Nucleotidyltransferase</keyword>
<evidence type="ECO:0000256" key="7">
    <source>
        <dbReference type="ARBA" id="ARBA00022918"/>
    </source>
</evidence>
<dbReference type="Gene3D" id="3.30.70.270">
    <property type="match status" value="2"/>
</dbReference>
<evidence type="ECO:0000256" key="5">
    <source>
        <dbReference type="ARBA" id="ARBA00022759"/>
    </source>
</evidence>
<accession>A0A8X6HJC9</accession>
<gene>
    <name evidence="10" type="primary">pol</name>
    <name evidence="10" type="ORF">TNCT_230291</name>
</gene>
<evidence type="ECO:0000256" key="6">
    <source>
        <dbReference type="ARBA" id="ARBA00022801"/>
    </source>
</evidence>
<evidence type="ECO:0000259" key="8">
    <source>
        <dbReference type="PROSITE" id="PS50878"/>
    </source>
</evidence>
<dbReference type="AlphaFoldDB" id="A0A8X6HJC9"/>
<dbReference type="PROSITE" id="PS50878">
    <property type="entry name" value="RT_POL"/>
    <property type="match status" value="1"/>
</dbReference>
<feature type="domain" description="RNase H type-1" evidence="9">
    <location>
        <begin position="277"/>
        <end position="387"/>
    </location>
</feature>
<dbReference type="Gene3D" id="3.10.10.10">
    <property type="entry name" value="HIV Type 1 Reverse Transcriptase, subunit A, domain 1"/>
    <property type="match status" value="1"/>
</dbReference>
<dbReference type="Pfam" id="PF17917">
    <property type="entry name" value="RT_RNaseH"/>
    <property type="match status" value="1"/>
</dbReference>
<dbReference type="Proteomes" id="UP000887116">
    <property type="component" value="Unassembled WGS sequence"/>
</dbReference>
<dbReference type="FunFam" id="3.30.70.270:FF:000020">
    <property type="entry name" value="Transposon Tf2-6 polyprotein-like Protein"/>
    <property type="match status" value="1"/>
</dbReference>
<dbReference type="Pfam" id="PF00078">
    <property type="entry name" value="RVT_1"/>
    <property type="match status" value="1"/>
</dbReference>
<keyword evidence="2" id="KW-0808">Transferase</keyword>
<sequence>MLDDGTIIPTTSPYASPAVLCRKKNGLPLDDPEAYRFAIDYRKLNAITRYPRYPLPIIDDLITNIPHTEIMSSLDLRSGYFQMGVDPKDIHKTAFVTKNGTFAFTRRPFGLSGAAPNFQRAIEMILKPVLGRFTHCYMDDVIISSPSFERHVEHLREVFRLLQEAGLTLNREKCHFAREQLRYLGLVINKEGVKTDEEKVKAIIEMKPPKTAKQVAKFLGMTGWYQKFIKNYADMCEPLYGLKRKNSKFRLSESAQKTFDRIKKAHTEAPVLQLPDFSQAFELYTDASSVGVGAVLTQNNRPIAFASRTLNRAERNYSVTERECLAVIWALNKYRTYFGSLPVKLITDHAALTKLTNGKNLSSRMIRWTLKLANFNVKWEHRPGTQN</sequence>
<evidence type="ECO:0000256" key="1">
    <source>
        <dbReference type="ARBA" id="ARBA00012493"/>
    </source>
</evidence>
<dbReference type="InterPro" id="IPR041373">
    <property type="entry name" value="RT_RNaseH"/>
</dbReference>
<dbReference type="InterPro" id="IPR000477">
    <property type="entry name" value="RT_dom"/>
</dbReference>
<organism evidence="10 11">
    <name type="scientific">Trichonephila clavata</name>
    <name type="common">Joro spider</name>
    <name type="synonym">Nephila clavata</name>
    <dbReference type="NCBI Taxonomy" id="2740835"/>
    <lineage>
        <taxon>Eukaryota</taxon>
        <taxon>Metazoa</taxon>
        <taxon>Ecdysozoa</taxon>
        <taxon>Arthropoda</taxon>
        <taxon>Chelicerata</taxon>
        <taxon>Arachnida</taxon>
        <taxon>Araneae</taxon>
        <taxon>Araneomorphae</taxon>
        <taxon>Entelegynae</taxon>
        <taxon>Araneoidea</taxon>
        <taxon>Nephilidae</taxon>
        <taxon>Trichonephila</taxon>
    </lineage>
</organism>
<dbReference type="GO" id="GO:0003676">
    <property type="term" value="F:nucleic acid binding"/>
    <property type="evidence" value="ECO:0007669"/>
    <property type="project" value="InterPro"/>
</dbReference>
<dbReference type="PROSITE" id="PS50879">
    <property type="entry name" value="RNASE_H_1"/>
    <property type="match status" value="1"/>
</dbReference>
<keyword evidence="5" id="KW-0255">Endonuclease</keyword>
<dbReference type="InterPro" id="IPR002156">
    <property type="entry name" value="RNaseH_domain"/>
</dbReference>
<keyword evidence="4" id="KW-0540">Nuclease</keyword>
<evidence type="ECO:0000256" key="4">
    <source>
        <dbReference type="ARBA" id="ARBA00022722"/>
    </source>
</evidence>
<dbReference type="OrthoDB" id="6418967at2759"/>
<keyword evidence="6" id="KW-0378">Hydrolase</keyword>
<keyword evidence="11" id="KW-1185">Reference proteome</keyword>
<dbReference type="FunFam" id="3.10.20.370:FF:000001">
    <property type="entry name" value="Retrovirus-related Pol polyprotein from transposon 17.6-like protein"/>
    <property type="match status" value="1"/>
</dbReference>
<dbReference type="GO" id="GO:0003964">
    <property type="term" value="F:RNA-directed DNA polymerase activity"/>
    <property type="evidence" value="ECO:0007669"/>
    <property type="project" value="UniProtKB-KW"/>
</dbReference>
<dbReference type="InterPro" id="IPR043502">
    <property type="entry name" value="DNA/RNA_pol_sf"/>
</dbReference>
<protein>
    <recommendedName>
        <fullName evidence="1">RNA-directed DNA polymerase</fullName>
        <ecNumber evidence="1">2.7.7.49</ecNumber>
    </recommendedName>
</protein>
<comment type="caution">
    <text evidence="10">The sequence shown here is derived from an EMBL/GenBank/DDBJ whole genome shotgun (WGS) entry which is preliminary data.</text>
</comment>
<dbReference type="GO" id="GO:0004523">
    <property type="term" value="F:RNA-DNA hybrid ribonuclease activity"/>
    <property type="evidence" value="ECO:0007669"/>
    <property type="project" value="InterPro"/>
</dbReference>
<evidence type="ECO:0000256" key="3">
    <source>
        <dbReference type="ARBA" id="ARBA00022695"/>
    </source>
</evidence>
<feature type="domain" description="Reverse transcriptase" evidence="8">
    <location>
        <begin position="1"/>
        <end position="188"/>
    </location>
</feature>
<keyword evidence="7" id="KW-0695">RNA-directed DNA polymerase</keyword>
<dbReference type="EMBL" id="BMAO01028438">
    <property type="protein sequence ID" value="GFR24689.1"/>
    <property type="molecule type" value="Genomic_DNA"/>
</dbReference>
<dbReference type="CDD" id="cd01647">
    <property type="entry name" value="RT_LTR"/>
    <property type="match status" value="1"/>
</dbReference>
<dbReference type="InterPro" id="IPR050951">
    <property type="entry name" value="Retrovirus_Pol_polyprotein"/>
</dbReference>
<reference evidence="10" key="1">
    <citation type="submission" date="2020-07" db="EMBL/GenBank/DDBJ databases">
        <title>Multicomponent nature underlies the extraordinary mechanical properties of spider dragline silk.</title>
        <authorList>
            <person name="Kono N."/>
            <person name="Nakamura H."/>
            <person name="Mori M."/>
            <person name="Yoshida Y."/>
            <person name="Ohtoshi R."/>
            <person name="Malay A.D."/>
            <person name="Moran D.A.P."/>
            <person name="Tomita M."/>
            <person name="Numata K."/>
            <person name="Arakawa K."/>
        </authorList>
    </citation>
    <scope>NUCLEOTIDE SEQUENCE</scope>
</reference>
<dbReference type="PANTHER" id="PTHR37984">
    <property type="entry name" value="PROTEIN CBG26694"/>
    <property type="match status" value="1"/>
</dbReference>
<evidence type="ECO:0000256" key="2">
    <source>
        <dbReference type="ARBA" id="ARBA00022679"/>
    </source>
</evidence>
<dbReference type="SUPFAM" id="SSF56672">
    <property type="entry name" value="DNA/RNA polymerases"/>
    <property type="match status" value="1"/>
</dbReference>
<dbReference type="EC" id="2.7.7.49" evidence="1"/>